<feature type="non-terminal residue" evidence="1">
    <location>
        <position position="1"/>
    </location>
</feature>
<reference evidence="1 2" key="1">
    <citation type="submission" date="2017-11" db="EMBL/GenBank/DDBJ databases">
        <title>De-novo sequencing of pomegranate (Punica granatum L.) genome.</title>
        <authorList>
            <person name="Akparov Z."/>
            <person name="Amiraslanov A."/>
            <person name="Hajiyeva S."/>
            <person name="Abbasov M."/>
            <person name="Kaur K."/>
            <person name="Hamwieh A."/>
            <person name="Solovyev V."/>
            <person name="Salamov A."/>
            <person name="Braich B."/>
            <person name="Kosarev P."/>
            <person name="Mahmoud A."/>
            <person name="Hajiyev E."/>
            <person name="Babayeva S."/>
            <person name="Izzatullayeva V."/>
            <person name="Mammadov A."/>
            <person name="Mammadov A."/>
            <person name="Sharifova S."/>
            <person name="Ojaghi J."/>
            <person name="Eynullazada K."/>
            <person name="Bayramov B."/>
            <person name="Abdulazimova A."/>
            <person name="Shahmuradov I."/>
        </authorList>
    </citation>
    <scope>NUCLEOTIDE SEQUENCE [LARGE SCALE GENOMIC DNA]</scope>
    <source>
        <strain evidence="2">cv. AG2017</strain>
        <tissue evidence="1">Leaf</tissue>
    </source>
</reference>
<name>A0A2I0HTI8_PUNGR</name>
<dbReference type="EMBL" id="PGOL01005498">
    <property type="protein sequence ID" value="PKI35028.1"/>
    <property type="molecule type" value="Genomic_DNA"/>
</dbReference>
<protein>
    <submittedName>
        <fullName evidence="1">Uncharacterized protein</fullName>
    </submittedName>
</protein>
<dbReference type="Proteomes" id="UP000233551">
    <property type="component" value="Unassembled WGS sequence"/>
</dbReference>
<comment type="caution">
    <text evidence="1">The sequence shown here is derived from an EMBL/GenBank/DDBJ whole genome shotgun (WGS) entry which is preliminary data.</text>
</comment>
<sequence length="66" mass="7209">AFGALSAGLLSDRAAFFGVSEEDRTIPHPGGFFYNRKLPGPVLFQTKEAKKGNLRKGSKGCRLRIE</sequence>
<evidence type="ECO:0000313" key="2">
    <source>
        <dbReference type="Proteomes" id="UP000233551"/>
    </source>
</evidence>
<dbReference type="AlphaFoldDB" id="A0A2I0HTI8"/>
<proteinExistence type="predicted"/>
<gene>
    <name evidence="1" type="ORF">CRG98_044580</name>
</gene>
<evidence type="ECO:0000313" key="1">
    <source>
        <dbReference type="EMBL" id="PKI35028.1"/>
    </source>
</evidence>
<organism evidence="1 2">
    <name type="scientific">Punica granatum</name>
    <name type="common">Pomegranate</name>
    <dbReference type="NCBI Taxonomy" id="22663"/>
    <lineage>
        <taxon>Eukaryota</taxon>
        <taxon>Viridiplantae</taxon>
        <taxon>Streptophyta</taxon>
        <taxon>Embryophyta</taxon>
        <taxon>Tracheophyta</taxon>
        <taxon>Spermatophyta</taxon>
        <taxon>Magnoliopsida</taxon>
        <taxon>eudicotyledons</taxon>
        <taxon>Gunneridae</taxon>
        <taxon>Pentapetalae</taxon>
        <taxon>rosids</taxon>
        <taxon>malvids</taxon>
        <taxon>Myrtales</taxon>
        <taxon>Lythraceae</taxon>
        <taxon>Punica</taxon>
    </lineage>
</organism>
<keyword evidence="2" id="KW-1185">Reference proteome</keyword>
<accession>A0A2I0HTI8</accession>